<proteinExistence type="predicted"/>
<dbReference type="Proteomes" id="UP000029554">
    <property type="component" value="Unassembled WGS sequence"/>
</dbReference>
<gene>
    <name evidence="1" type="ORF">LG45_16155</name>
</gene>
<evidence type="ECO:0000313" key="1">
    <source>
        <dbReference type="EMBL" id="KGD66953.1"/>
    </source>
</evidence>
<dbReference type="AlphaFoldDB" id="A0A095TX44"/>
<evidence type="ECO:0000313" key="2">
    <source>
        <dbReference type="Proteomes" id="UP000029554"/>
    </source>
</evidence>
<sequence length="77" mass="8672">MSWYRNGNLVSFRSYLVSSIITVDNGFVNLNFDADGQGLVEADEWRFQAPASLNYIAGDNFKWTDAALQISDVNFQS</sequence>
<dbReference type="EMBL" id="JRHH01000006">
    <property type="protein sequence ID" value="KGD66953.1"/>
    <property type="molecule type" value="Genomic_DNA"/>
</dbReference>
<name>A0A095TX44_9FLAO</name>
<protein>
    <submittedName>
        <fullName evidence="1">Uncharacterized protein</fullName>
    </submittedName>
</protein>
<comment type="caution">
    <text evidence="1">The sequence shown here is derived from an EMBL/GenBank/DDBJ whole genome shotgun (WGS) entry which is preliminary data.</text>
</comment>
<accession>A0A095TX44</accession>
<dbReference type="RefSeq" id="WP_035129007.1">
    <property type="nucleotide sequence ID" value="NZ_JRHH01000006.1"/>
</dbReference>
<reference evidence="1 2" key="1">
    <citation type="submission" date="2014-09" db="EMBL/GenBank/DDBJ databases">
        <title>Whole Genome Shotgun of Flavobacterium aquatile LMG 4008.</title>
        <authorList>
            <person name="Gale A.N."/>
            <person name="Pipes S.E."/>
            <person name="Newman J.D."/>
        </authorList>
    </citation>
    <scope>NUCLEOTIDE SEQUENCE [LARGE SCALE GENOMIC DNA]</scope>
    <source>
        <strain evidence="1 2">LMG 4008</strain>
    </source>
</reference>
<organism evidence="1 2">
    <name type="scientific">Flavobacterium aquatile LMG 4008 = ATCC 11947</name>
    <dbReference type="NCBI Taxonomy" id="1453498"/>
    <lineage>
        <taxon>Bacteria</taxon>
        <taxon>Pseudomonadati</taxon>
        <taxon>Bacteroidota</taxon>
        <taxon>Flavobacteriia</taxon>
        <taxon>Flavobacteriales</taxon>
        <taxon>Flavobacteriaceae</taxon>
        <taxon>Flavobacterium</taxon>
    </lineage>
</organism>
<keyword evidence="2" id="KW-1185">Reference proteome</keyword>